<keyword evidence="2" id="KW-1185">Reference proteome</keyword>
<sequence>MDFNKAYKALYLYHEEGYSNYKKIASEADIESTELVKKVIEGRLFKSIQDEFKQDTARGDFGRTYPIPEPKNLSETEYDELKDRYLSRLMSSKNTIEDIRIYLILDDVEPKQATKMLGELTAIYNSMYEDMLDNKLFAVLDVLNKPTKWGMDAEGIIITVYPHPVLSNDYKVKGIEYKSYKSYEMPELLLDRYIVLQDEIDVIEAKYQKSTSKKKEEKRGRKSKYSAELIQQWKDLRQSGMSCRAVSEQYNVPYNIVSYHTNKAV</sequence>
<evidence type="ECO:0008006" key="3">
    <source>
        <dbReference type="Google" id="ProtNLM"/>
    </source>
</evidence>
<evidence type="ECO:0000313" key="1">
    <source>
        <dbReference type="EMBL" id="RVT57632.1"/>
    </source>
</evidence>
<name>A0A437K4N2_9BACI</name>
<dbReference type="Proteomes" id="UP000288024">
    <property type="component" value="Unassembled WGS sequence"/>
</dbReference>
<evidence type="ECO:0000313" key="2">
    <source>
        <dbReference type="Proteomes" id="UP000288024"/>
    </source>
</evidence>
<reference evidence="1 2" key="1">
    <citation type="submission" date="2019-01" db="EMBL/GenBank/DDBJ databases">
        <title>Bacillus sp. M5HDSG1-1, whole genome shotgun sequence.</title>
        <authorList>
            <person name="Tuo L."/>
        </authorList>
    </citation>
    <scope>NUCLEOTIDE SEQUENCE [LARGE SCALE GENOMIC DNA]</scope>
    <source>
        <strain evidence="1 2">M5HDSG1-1</strain>
    </source>
</reference>
<protein>
    <recommendedName>
        <fullName evidence="3">Resolvase</fullName>
    </recommendedName>
</protein>
<gene>
    <name evidence="1" type="ORF">EM808_24495</name>
</gene>
<accession>A0A437K4N2</accession>
<dbReference type="AlphaFoldDB" id="A0A437K4N2"/>
<proteinExistence type="predicted"/>
<dbReference type="RefSeq" id="WP_127741793.1">
    <property type="nucleotide sequence ID" value="NZ_RZTZ01000016.1"/>
</dbReference>
<dbReference type="EMBL" id="RZTZ01000016">
    <property type="protein sequence ID" value="RVT57632.1"/>
    <property type="molecule type" value="Genomic_DNA"/>
</dbReference>
<comment type="caution">
    <text evidence="1">The sequence shown here is derived from an EMBL/GenBank/DDBJ whole genome shotgun (WGS) entry which is preliminary data.</text>
</comment>
<organism evidence="1 2">
    <name type="scientific">Niallia taxi</name>
    <dbReference type="NCBI Taxonomy" id="2499688"/>
    <lineage>
        <taxon>Bacteria</taxon>
        <taxon>Bacillati</taxon>
        <taxon>Bacillota</taxon>
        <taxon>Bacilli</taxon>
        <taxon>Bacillales</taxon>
        <taxon>Bacillaceae</taxon>
        <taxon>Niallia</taxon>
    </lineage>
</organism>